<dbReference type="Gene3D" id="3.30.565.10">
    <property type="entry name" value="Histidine kinase-like ATPase, C-terminal domain"/>
    <property type="match status" value="1"/>
</dbReference>
<dbReference type="RefSeq" id="WP_111145239.1">
    <property type="nucleotide sequence ID" value="NZ_QKRB01000028.1"/>
</dbReference>
<feature type="binding site" evidence="5">
    <location>
        <position position="155"/>
    </location>
    <ligand>
        <name>ATP</name>
        <dbReference type="ChEBI" id="CHEBI:30616"/>
    </ligand>
</feature>
<gene>
    <name evidence="6" type="ORF">DNH61_03270</name>
</gene>
<evidence type="ECO:0000256" key="3">
    <source>
        <dbReference type="ARBA" id="ARBA00022840"/>
    </source>
</evidence>
<feature type="binding site" evidence="5">
    <location>
        <position position="69"/>
    </location>
    <ligand>
        <name>ATP</name>
        <dbReference type="ChEBI" id="CHEBI:30616"/>
    </ligand>
</feature>
<sequence length="594" mass="67808">MSEYNFQVNLKGMIDLLSNHLYSNPGVFIRELLQNGADAVTARKRLGHNLSGKITVELFPSSHTLAVQDNGIGLTEREIIQFLAQIGHTSKREDPDSADEYIGQFGVGLLACFVVSEEIVLITRSAMEGDSIEWRGRPDGTYTIRKLDREVSIGTTVYLTLKQDYEEYGEWYRVYELLEHYGAYLPAAIWLVEDGYECKVNHDKAPWSMTREEALAYAKDELNLDCLDVIELRSTVGEVEGVAYILPYPVSLQAERRHKMYVKQMLLSDKMDSILPSWAFFATSVINANGLRPTASREAFYENDIYYAVQNEMGEVIKQHFRQLAEQNPELLRRIIRIHYSSLKTLAEEDEDSYELFIPYLAFETSEGTLEAEELAVKTKHILLTSTLDEFRQISRVAKAQDLLVVNGGYVHDYQLIRRLPDVYPELEVTIVDPLEFFQRFQELDREDTEQMSPVLEMADALLLPYQCKSAVRWFEPADIAVLYTTSEDVGFLRMAESGRDELNELFDEAASIITNEMHELPFARLCFNYNNPIVRKMAECKDLQIQDLTIKSLYTQSLLLGSYPMQSGELQMMNESFMTLLNLGLANTGGGVS</sequence>
<dbReference type="Pfam" id="PF13589">
    <property type="entry name" value="HATPase_c_3"/>
    <property type="match status" value="1"/>
</dbReference>
<dbReference type="InterPro" id="IPR036890">
    <property type="entry name" value="HATPase_C_sf"/>
</dbReference>
<comment type="caution">
    <text evidence="6">The sequence shown here is derived from an EMBL/GenBank/DDBJ whole genome shotgun (WGS) entry which is preliminary data.</text>
</comment>
<dbReference type="PANTHER" id="PTHR11528">
    <property type="entry name" value="HEAT SHOCK PROTEIN 90 FAMILY MEMBER"/>
    <property type="match status" value="1"/>
</dbReference>
<evidence type="ECO:0000313" key="6">
    <source>
        <dbReference type="EMBL" id="PZD97381.1"/>
    </source>
</evidence>
<dbReference type="SUPFAM" id="SSF55874">
    <property type="entry name" value="ATPase domain of HSP90 chaperone/DNA topoisomerase II/histidine kinase"/>
    <property type="match status" value="1"/>
</dbReference>
<protein>
    <submittedName>
        <fullName evidence="6">HSP90 family protein</fullName>
    </submittedName>
</protein>
<dbReference type="AlphaFoldDB" id="A0A2W1M0B8"/>
<evidence type="ECO:0000256" key="2">
    <source>
        <dbReference type="ARBA" id="ARBA00022741"/>
    </source>
</evidence>
<dbReference type="SUPFAM" id="SSF54211">
    <property type="entry name" value="Ribosomal protein S5 domain 2-like"/>
    <property type="match status" value="1"/>
</dbReference>
<dbReference type="InterPro" id="IPR003006">
    <property type="entry name" value="Ig/MHC_CS"/>
</dbReference>
<dbReference type="NCBIfam" id="NF010683">
    <property type="entry name" value="PRK14083.1"/>
    <property type="match status" value="1"/>
</dbReference>
<keyword evidence="7" id="KW-1185">Reference proteome</keyword>
<dbReference type="Gene3D" id="3.30.230.80">
    <property type="match status" value="1"/>
</dbReference>
<dbReference type="PIRSF" id="PIRSF002583">
    <property type="entry name" value="Hsp90"/>
    <property type="match status" value="1"/>
</dbReference>
<dbReference type="PRINTS" id="PR00775">
    <property type="entry name" value="HEATSHOCK90"/>
</dbReference>
<dbReference type="PROSITE" id="PS00290">
    <property type="entry name" value="IG_MHC"/>
    <property type="match status" value="1"/>
</dbReference>
<dbReference type="Pfam" id="PF00183">
    <property type="entry name" value="HSP90"/>
    <property type="match status" value="1"/>
</dbReference>
<feature type="binding site" evidence="5">
    <location>
        <position position="35"/>
    </location>
    <ligand>
        <name>ATP</name>
        <dbReference type="ChEBI" id="CHEBI:30616"/>
    </ligand>
</feature>
<evidence type="ECO:0000313" key="7">
    <source>
        <dbReference type="Proteomes" id="UP000249522"/>
    </source>
</evidence>
<dbReference type="Proteomes" id="UP000249522">
    <property type="component" value="Unassembled WGS sequence"/>
</dbReference>
<proteinExistence type="inferred from homology"/>
<dbReference type="GO" id="GO:0140662">
    <property type="term" value="F:ATP-dependent protein folding chaperone"/>
    <property type="evidence" value="ECO:0007669"/>
    <property type="project" value="InterPro"/>
</dbReference>
<feature type="binding site" evidence="5">
    <location>
        <position position="31"/>
    </location>
    <ligand>
        <name>ATP</name>
        <dbReference type="ChEBI" id="CHEBI:30616"/>
    </ligand>
</feature>
<evidence type="ECO:0000256" key="5">
    <source>
        <dbReference type="PIRSR" id="PIRSR002583-1"/>
    </source>
</evidence>
<comment type="similarity">
    <text evidence="1">Belongs to the heat shock protein 90 family.</text>
</comment>
<reference evidence="6 7" key="1">
    <citation type="submission" date="2018-06" db="EMBL/GenBank/DDBJ databases">
        <title>Paenibacillus imtechensis sp. nov.</title>
        <authorList>
            <person name="Pinnaka A.K."/>
            <person name="Singh H."/>
            <person name="Kaur M."/>
        </authorList>
    </citation>
    <scope>NUCLEOTIDE SEQUENCE [LARGE SCALE GENOMIC DNA]</scope>
    <source>
        <strain evidence="6 7">SMB1</strain>
    </source>
</reference>
<keyword evidence="4" id="KW-0143">Chaperone</keyword>
<dbReference type="InterPro" id="IPR020575">
    <property type="entry name" value="Hsp90_N"/>
</dbReference>
<evidence type="ECO:0000256" key="4">
    <source>
        <dbReference type="ARBA" id="ARBA00023186"/>
    </source>
</evidence>
<dbReference type="GO" id="GO:0016887">
    <property type="term" value="F:ATP hydrolysis activity"/>
    <property type="evidence" value="ECO:0007669"/>
    <property type="project" value="InterPro"/>
</dbReference>
<dbReference type="InterPro" id="IPR001404">
    <property type="entry name" value="Hsp90_fam"/>
</dbReference>
<organism evidence="6 7">
    <name type="scientific">Paenibacillus sambharensis</name>
    <dbReference type="NCBI Taxonomy" id="1803190"/>
    <lineage>
        <taxon>Bacteria</taxon>
        <taxon>Bacillati</taxon>
        <taxon>Bacillota</taxon>
        <taxon>Bacilli</taxon>
        <taxon>Bacillales</taxon>
        <taxon>Paenibacillaceae</taxon>
        <taxon>Paenibacillus</taxon>
    </lineage>
</organism>
<name>A0A2W1M0B8_9BACL</name>
<accession>A0A2W1M0B8</accession>
<dbReference type="OrthoDB" id="9802640at2"/>
<dbReference type="EMBL" id="QKRB01000028">
    <property type="protein sequence ID" value="PZD97381.1"/>
    <property type="molecule type" value="Genomic_DNA"/>
</dbReference>
<dbReference type="GO" id="GO:0051082">
    <property type="term" value="F:unfolded protein binding"/>
    <property type="evidence" value="ECO:0007669"/>
    <property type="project" value="InterPro"/>
</dbReference>
<keyword evidence="3 5" id="KW-0067">ATP-binding</keyword>
<dbReference type="InterPro" id="IPR020568">
    <property type="entry name" value="Ribosomal_Su5_D2-typ_SF"/>
</dbReference>
<keyword evidence="2 5" id="KW-0547">Nucleotide-binding</keyword>
<evidence type="ECO:0000256" key="1">
    <source>
        <dbReference type="ARBA" id="ARBA00008239"/>
    </source>
</evidence>
<dbReference type="GO" id="GO:0005524">
    <property type="term" value="F:ATP binding"/>
    <property type="evidence" value="ECO:0007669"/>
    <property type="project" value="UniProtKB-KW"/>
</dbReference>